<dbReference type="InterPro" id="IPR025857">
    <property type="entry name" value="MacB_PCD"/>
</dbReference>
<evidence type="ECO:0000256" key="6">
    <source>
        <dbReference type="ARBA" id="ARBA00038076"/>
    </source>
</evidence>
<evidence type="ECO:0000256" key="5">
    <source>
        <dbReference type="ARBA" id="ARBA00023136"/>
    </source>
</evidence>
<dbReference type="RefSeq" id="WP_130566769.1">
    <property type="nucleotide sequence ID" value="NZ_SHLY01000003.1"/>
</dbReference>
<feature type="domain" description="MacB-like periplasmic core" evidence="9">
    <location>
        <begin position="22"/>
        <end position="240"/>
    </location>
</feature>
<comment type="caution">
    <text evidence="10">The sequence shown here is derived from an EMBL/GenBank/DDBJ whole genome shotgun (WGS) entry which is preliminary data.</text>
</comment>
<evidence type="ECO:0000256" key="4">
    <source>
        <dbReference type="ARBA" id="ARBA00022989"/>
    </source>
</evidence>
<dbReference type="Proteomes" id="UP000292544">
    <property type="component" value="Unassembled WGS sequence"/>
</dbReference>
<dbReference type="PANTHER" id="PTHR30572">
    <property type="entry name" value="MEMBRANE COMPONENT OF TRANSPORTER-RELATED"/>
    <property type="match status" value="1"/>
</dbReference>
<accession>A0ABY1WP28</accession>
<dbReference type="PANTHER" id="PTHR30572:SF4">
    <property type="entry name" value="ABC TRANSPORTER PERMEASE YTRF"/>
    <property type="match status" value="1"/>
</dbReference>
<evidence type="ECO:0000313" key="11">
    <source>
        <dbReference type="Proteomes" id="UP000292544"/>
    </source>
</evidence>
<reference evidence="11" key="1">
    <citation type="submission" date="2019-02" db="EMBL/GenBank/DDBJ databases">
        <title>Draft genome sequence of Muricauda sp. 176CP4-71.</title>
        <authorList>
            <person name="Park J.-S."/>
        </authorList>
    </citation>
    <scope>NUCLEOTIDE SEQUENCE [LARGE SCALE GENOMIC DNA]</scope>
    <source>
        <strain evidence="11">176GS2-150</strain>
    </source>
</reference>
<keyword evidence="4 7" id="KW-1133">Transmembrane helix</keyword>
<evidence type="ECO:0000256" key="2">
    <source>
        <dbReference type="ARBA" id="ARBA00022475"/>
    </source>
</evidence>
<evidence type="ECO:0000256" key="3">
    <source>
        <dbReference type="ARBA" id="ARBA00022692"/>
    </source>
</evidence>
<feature type="transmembrane region" description="Helical" evidence="7">
    <location>
        <begin position="274"/>
        <end position="297"/>
    </location>
</feature>
<evidence type="ECO:0000256" key="1">
    <source>
        <dbReference type="ARBA" id="ARBA00004651"/>
    </source>
</evidence>
<dbReference type="EMBL" id="SHLY01000003">
    <property type="protein sequence ID" value="TAA45828.1"/>
    <property type="molecule type" value="Genomic_DNA"/>
</dbReference>
<name>A0ABY1WP28_9GAMM</name>
<feature type="transmembrane region" description="Helical" evidence="7">
    <location>
        <begin position="317"/>
        <end position="343"/>
    </location>
</feature>
<keyword evidence="2" id="KW-1003">Cell membrane</keyword>
<dbReference type="InterPro" id="IPR050250">
    <property type="entry name" value="Macrolide_Exporter_MacB"/>
</dbReference>
<evidence type="ECO:0000256" key="7">
    <source>
        <dbReference type="SAM" id="Phobius"/>
    </source>
</evidence>
<keyword evidence="11" id="KW-1185">Reference proteome</keyword>
<organism evidence="10 11">
    <name type="scientific">Corallincola spongiicola</name>
    <dbReference type="NCBI Taxonomy" id="2520508"/>
    <lineage>
        <taxon>Bacteria</taxon>
        <taxon>Pseudomonadati</taxon>
        <taxon>Pseudomonadota</taxon>
        <taxon>Gammaproteobacteria</taxon>
        <taxon>Alteromonadales</taxon>
        <taxon>Psychromonadaceae</taxon>
        <taxon>Corallincola</taxon>
    </lineage>
</organism>
<dbReference type="Pfam" id="PF12704">
    <property type="entry name" value="MacB_PCD"/>
    <property type="match status" value="1"/>
</dbReference>
<feature type="domain" description="ABC3 transporter permease C-terminal" evidence="8">
    <location>
        <begin position="280"/>
        <end position="392"/>
    </location>
</feature>
<dbReference type="InterPro" id="IPR003838">
    <property type="entry name" value="ABC3_permease_C"/>
</dbReference>
<feature type="transmembrane region" description="Helical" evidence="7">
    <location>
        <begin position="21"/>
        <end position="42"/>
    </location>
</feature>
<sequence>MRTQDMLRWLWRSLTAGRSRNLLSALGVAIGIAAVTTLTGIGEGVRLYLLDNFSQFGSHLVAVTPGKVTTQGISGGIISTVRPLTLEDADSLQRLPGVEQVVPVISGTAELKAGGLLRSSDLLGVNHQAADAWRFSVARGQFLPDDDSKRPRALAVLGSKLAAELFPFKDPLGEFVRVDNRRFRVIGVMAPKGQFLGFDLDDVIYLPAALALAIFDRESLMEIDVVYRPELTDQQINRRIFNHLYRRHGREDFTLYSQQDMLASLDKVLTIIKAAIGGLGGISLLVGAVGIFTIMSIAQQERIPEVGLLTALGANRYLILILFLGEAVTLALAGGVAGLLIVVATQSLLALAVPGLPLVIQPLFLFAALLLSALVGLLAGLLPAWRAMRQDPVQALHGG</sequence>
<comment type="similarity">
    <text evidence="6">Belongs to the ABC-4 integral membrane protein family.</text>
</comment>
<proteinExistence type="inferred from homology"/>
<keyword evidence="5 7" id="KW-0472">Membrane</keyword>
<dbReference type="Pfam" id="PF02687">
    <property type="entry name" value="FtsX"/>
    <property type="match status" value="1"/>
</dbReference>
<protein>
    <submittedName>
        <fullName evidence="10">FtsX-like permease family protein</fullName>
    </submittedName>
</protein>
<evidence type="ECO:0000259" key="8">
    <source>
        <dbReference type="Pfam" id="PF02687"/>
    </source>
</evidence>
<gene>
    <name evidence="10" type="ORF">EXY25_10755</name>
</gene>
<evidence type="ECO:0000259" key="9">
    <source>
        <dbReference type="Pfam" id="PF12704"/>
    </source>
</evidence>
<comment type="subcellular location">
    <subcellularLocation>
        <location evidence="1">Cell membrane</location>
        <topology evidence="1">Multi-pass membrane protein</topology>
    </subcellularLocation>
</comment>
<feature type="transmembrane region" description="Helical" evidence="7">
    <location>
        <begin position="363"/>
        <end position="385"/>
    </location>
</feature>
<evidence type="ECO:0000313" key="10">
    <source>
        <dbReference type="EMBL" id="TAA45828.1"/>
    </source>
</evidence>
<keyword evidence="3 7" id="KW-0812">Transmembrane</keyword>